<keyword evidence="2" id="KW-1133">Transmembrane helix</keyword>
<dbReference type="OrthoDB" id="2591246at2759"/>
<feature type="region of interest" description="Disordered" evidence="1">
    <location>
        <begin position="45"/>
        <end position="64"/>
    </location>
</feature>
<feature type="transmembrane region" description="Helical" evidence="2">
    <location>
        <begin position="165"/>
        <end position="183"/>
    </location>
</feature>
<dbReference type="HOGENOM" id="CLU_738076_0_0_1"/>
<reference evidence="3 4" key="1">
    <citation type="journal article" date="2012" name="Eukaryot. Cell">
        <title>Genome sequence of the Trichosporon asahii environmental strain CBS 8904.</title>
        <authorList>
            <person name="Yang R.Y."/>
            <person name="Li H.T."/>
            <person name="Zhu H."/>
            <person name="Zhou G.P."/>
            <person name="Wang M."/>
            <person name="Wang L."/>
        </authorList>
    </citation>
    <scope>NUCLEOTIDE SEQUENCE [LARGE SCALE GENOMIC DNA]</scope>
    <source>
        <strain evidence="3 4">CBS 8904</strain>
    </source>
</reference>
<evidence type="ECO:0000313" key="4">
    <source>
        <dbReference type="Proteomes" id="UP000006757"/>
    </source>
</evidence>
<protein>
    <submittedName>
        <fullName evidence="3">Uncharacterized protein</fullName>
    </submittedName>
</protein>
<sequence length="375" mass="41507">MPEARAPRGPSDPADAICSLMLTPHLSRDTAQTEYAALIRTRRDHHRTKGCSSEISDSRTSPTRPNYFKTMLALGVGPSRLALRRLATSSRPILLARGPAPSPASLVGLRLLSTTSPVNATPRRPVKQRPVRNQLTEAEWPWRSLGNGEEERVIFARPVSTDPRMMWVFAVLWLGGVVTWIVMPSDRETSAYIAKQFPDAPKAPEWSFLGIPQDMLRTWVLSGAITATTIMGLGAALLGSRLVTRLSLIRKVGETSSNTIRMRTMGQEMIRGAGKGGRDIPRSECSTNLVLGRPLTSGIRERTSWLSLWVNSPGSASRLNKDHYSYRMDFKDSARLDRLTESGAEVVLSVRRVEDVFGTLEPRDKVIQAEPKAKK</sequence>
<dbReference type="EMBL" id="AMBO01000234">
    <property type="protein sequence ID" value="EKD04082.1"/>
    <property type="molecule type" value="Genomic_DNA"/>
</dbReference>
<keyword evidence="2" id="KW-0812">Transmembrane</keyword>
<evidence type="ECO:0000256" key="2">
    <source>
        <dbReference type="SAM" id="Phobius"/>
    </source>
</evidence>
<dbReference type="AlphaFoldDB" id="K1VX70"/>
<dbReference type="Proteomes" id="UP000006757">
    <property type="component" value="Unassembled WGS sequence"/>
</dbReference>
<organism evidence="3 4">
    <name type="scientific">Trichosporon asahii var. asahii (strain CBS 8904)</name>
    <name type="common">Yeast</name>
    <dbReference type="NCBI Taxonomy" id="1220162"/>
    <lineage>
        <taxon>Eukaryota</taxon>
        <taxon>Fungi</taxon>
        <taxon>Dikarya</taxon>
        <taxon>Basidiomycota</taxon>
        <taxon>Agaricomycotina</taxon>
        <taxon>Tremellomycetes</taxon>
        <taxon>Trichosporonales</taxon>
        <taxon>Trichosporonaceae</taxon>
        <taxon>Trichosporon</taxon>
    </lineage>
</organism>
<dbReference type="eggNOG" id="ENOG502RBGF">
    <property type="taxonomic scope" value="Eukaryota"/>
</dbReference>
<proteinExistence type="predicted"/>
<name>K1VX70_TRIAC</name>
<gene>
    <name evidence="3" type="ORF">A1Q2_01557</name>
</gene>
<evidence type="ECO:0000256" key="1">
    <source>
        <dbReference type="SAM" id="MobiDB-lite"/>
    </source>
</evidence>
<accession>K1VX70</accession>
<keyword evidence="2" id="KW-0472">Membrane</keyword>
<dbReference type="InParanoid" id="K1VX70"/>
<feature type="transmembrane region" description="Helical" evidence="2">
    <location>
        <begin position="219"/>
        <end position="240"/>
    </location>
</feature>
<comment type="caution">
    <text evidence="3">The sequence shown here is derived from an EMBL/GenBank/DDBJ whole genome shotgun (WGS) entry which is preliminary data.</text>
</comment>
<feature type="compositionally biased region" description="Polar residues" evidence="1">
    <location>
        <begin position="50"/>
        <end position="64"/>
    </location>
</feature>
<keyword evidence="4" id="KW-1185">Reference proteome</keyword>
<evidence type="ECO:0000313" key="3">
    <source>
        <dbReference type="EMBL" id="EKD04082.1"/>
    </source>
</evidence>